<dbReference type="NCBIfam" id="TIGR00738">
    <property type="entry name" value="rrf2_super"/>
    <property type="match status" value="1"/>
</dbReference>
<dbReference type="PANTHER" id="PTHR33221:SF2">
    <property type="entry name" value="TRANSCRIPTIONAL REGULATOR"/>
    <property type="match status" value="1"/>
</dbReference>
<comment type="caution">
    <text evidence="1">The sequence shown here is derived from an EMBL/GenBank/DDBJ whole genome shotgun (WGS) entry which is preliminary data.</text>
</comment>
<dbReference type="InterPro" id="IPR036390">
    <property type="entry name" value="WH_DNA-bd_sf"/>
</dbReference>
<evidence type="ECO:0000313" key="2">
    <source>
        <dbReference type="Proteomes" id="UP000019184"/>
    </source>
</evidence>
<keyword evidence="2" id="KW-1185">Reference proteome</keyword>
<dbReference type="InterPro" id="IPR014290">
    <property type="entry name" value="SUF_FeS_clus_asmbl_reg"/>
</dbReference>
<reference evidence="1 2" key="1">
    <citation type="journal article" date="2014" name="ISME J.">
        <title>Candidatus Competibacter-lineage genomes retrieved from metagenomes reveal functional metabolic diversity.</title>
        <authorList>
            <person name="McIlroy S.J."/>
            <person name="Albertsen M."/>
            <person name="Andresen E.K."/>
            <person name="Saunders A.M."/>
            <person name="Kristiansen R."/>
            <person name="Stokholm-Bjerregaard M."/>
            <person name="Nielsen K.L."/>
            <person name="Nielsen P.H."/>
        </authorList>
    </citation>
    <scope>NUCLEOTIDE SEQUENCE [LARGE SCALE GENOMIC DNA]</scope>
    <source>
        <strain evidence="1 2">Run_B_J11</strain>
    </source>
</reference>
<dbReference type="OrthoDB" id="9808360at2"/>
<dbReference type="Pfam" id="PF02082">
    <property type="entry name" value="Rrf2"/>
    <property type="match status" value="1"/>
</dbReference>
<dbReference type="GO" id="GO:0003700">
    <property type="term" value="F:DNA-binding transcription factor activity"/>
    <property type="evidence" value="ECO:0007669"/>
    <property type="project" value="TreeGrafter"/>
</dbReference>
<protein>
    <submittedName>
        <fullName evidence="1">FeS assembly SUF system regulator</fullName>
    </submittedName>
</protein>
<name>A0A7U7GG28_9GAMM</name>
<proteinExistence type="predicted"/>
<dbReference type="RefSeq" id="WP_034437026.1">
    <property type="nucleotide sequence ID" value="NZ_CBTK010000313.1"/>
</dbReference>
<dbReference type="PROSITE" id="PS01332">
    <property type="entry name" value="HTH_RRF2_1"/>
    <property type="match status" value="1"/>
</dbReference>
<dbReference type="NCBIfam" id="TIGR02944">
    <property type="entry name" value="suf_reg_Xantho"/>
    <property type="match status" value="1"/>
</dbReference>
<dbReference type="InterPro" id="IPR036388">
    <property type="entry name" value="WH-like_DNA-bd_sf"/>
</dbReference>
<dbReference type="PANTHER" id="PTHR33221">
    <property type="entry name" value="WINGED HELIX-TURN-HELIX TRANSCRIPTIONAL REGULATOR, RRF2 FAMILY"/>
    <property type="match status" value="1"/>
</dbReference>
<dbReference type="GO" id="GO:0005829">
    <property type="term" value="C:cytosol"/>
    <property type="evidence" value="ECO:0007669"/>
    <property type="project" value="TreeGrafter"/>
</dbReference>
<dbReference type="AlphaFoldDB" id="A0A7U7GG28"/>
<sequence>MIRITREADYGFVLMTCLAQADGQPRSSAALAQQRQLPLPMVSKILKALARAGLLISQRGAQGGYNLARPAADISAADIISALEGPIAITECSDDTHDGCVRQDYCEVSGHWSRINQAIYTALRNVNLLEMSRPDPIRPLHFHPLHRAMIAGVAARPV</sequence>
<evidence type="ECO:0000313" key="1">
    <source>
        <dbReference type="EMBL" id="CDH47748.1"/>
    </source>
</evidence>
<organism evidence="1 2">
    <name type="scientific">Candidatus Contendobacter odensis Run_B_J11</name>
    <dbReference type="NCBI Taxonomy" id="1400861"/>
    <lineage>
        <taxon>Bacteria</taxon>
        <taxon>Pseudomonadati</taxon>
        <taxon>Pseudomonadota</taxon>
        <taxon>Gammaproteobacteria</taxon>
        <taxon>Candidatus Competibacteraceae</taxon>
        <taxon>Candidatus Contendibacter</taxon>
    </lineage>
</organism>
<gene>
    <name evidence="1" type="ORF">BN874_930002</name>
</gene>
<dbReference type="InterPro" id="IPR030489">
    <property type="entry name" value="TR_Rrf2-type_CS"/>
</dbReference>
<dbReference type="Proteomes" id="UP000019184">
    <property type="component" value="Unassembled WGS sequence"/>
</dbReference>
<dbReference type="Gene3D" id="1.10.10.10">
    <property type="entry name" value="Winged helix-like DNA-binding domain superfamily/Winged helix DNA-binding domain"/>
    <property type="match status" value="1"/>
</dbReference>
<dbReference type="InterPro" id="IPR000944">
    <property type="entry name" value="Tscrpt_reg_Rrf2"/>
</dbReference>
<dbReference type="SUPFAM" id="SSF46785">
    <property type="entry name" value="Winged helix' DNA-binding domain"/>
    <property type="match status" value="1"/>
</dbReference>
<dbReference type="PROSITE" id="PS51197">
    <property type="entry name" value="HTH_RRF2_2"/>
    <property type="match status" value="1"/>
</dbReference>
<dbReference type="EMBL" id="CBTK010000313">
    <property type="protein sequence ID" value="CDH47748.1"/>
    <property type="molecule type" value="Genomic_DNA"/>
</dbReference>
<accession>A0A7U7GG28</accession>